<evidence type="ECO:0000259" key="1">
    <source>
        <dbReference type="Pfam" id="PF17919"/>
    </source>
</evidence>
<reference evidence="4 5" key="1">
    <citation type="submission" date="2019-08" db="EMBL/GenBank/DDBJ databases">
        <title>Draft genome sequences of two oriental melons (Cucumis melo L. var makuwa).</title>
        <authorList>
            <person name="Kwon S.-Y."/>
        </authorList>
    </citation>
    <scope>NUCLEOTIDE SEQUENCE [LARGE SCALE GENOMIC DNA]</scope>
    <source>
        <strain evidence="5">cv. Chang Bougi</strain>
        <strain evidence="4">cv. SW 3</strain>
        <tissue evidence="2">Leaf</tissue>
    </source>
</reference>
<dbReference type="OrthoDB" id="1731221at2759"/>
<dbReference type="EMBL" id="SSTD01016024">
    <property type="protein sequence ID" value="TYK01761.1"/>
    <property type="molecule type" value="Genomic_DNA"/>
</dbReference>
<dbReference type="Gene3D" id="3.10.20.370">
    <property type="match status" value="1"/>
</dbReference>
<evidence type="ECO:0000313" key="2">
    <source>
        <dbReference type="EMBL" id="KAA0036158.1"/>
    </source>
</evidence>
<dbReference type="EMBL" id="SSTE01019715">
    <property type="protein sequence ID" value="KAA0036158.1"/>
    <property type="molecule type" value="Genomic_DNA"/>
</dbReference>
<protein>
    <submittedName>
        <fullName evidence="2 3">Mitochondrial protein</fullName>
    </submittedName>
</protein>
<comment type="caution">
    <text evidence="2">The sequence shown here is derived from an EMBL/GenBank/DDBJ whole genome shotgun (WGS) entry which is preliminary data.</text>
</comment>
<evidence type="ECO:0000313" key="4">
    <source>
        <dbReference type="Proteomes" id="UP000321393"/>
    </source>
</evidence>
<evidence type="ECO:0000313" key="5">
    <source>
        <dbReference type="Proteomes" id="UP000321947"/>
    </source>
</evidence>
<dbReference type="InterPro" id="IPR043502">
    <property type="entry name" value="DNA/RNA_pol_sf"/>
</dbReference>
<dbReference type="AlphaFoldDB" id="A0A5A7SZZ2"/>
<dbReference type="Proteomes" id="UP000321393">
    <property type="component" value="Unassembled WGS sequence"/>
</dbReference>
<proteinExistence type="predicted"/>
<dbReference type="InterPro" id="IPR041577">
    <property type="entry name" value="RT_RNaseH_2"/>
</dbReference>
<evidence type="ECO:0000313" key="3">
    <source>
        <dbReference type="EMBL" id="TYK01761.1"/>
    </source>
</evidence>
<organism evidence="2 4">
    <name type="scientific">Cucumis melo var. makuwa</name>
    <name type="common">Oriental melon</name>
    <dbReference type="NCBI Taxonomy" id="1194695"/>
    <lineage>
        <taxon>Eukaryota</taxon>
        <taxon>Viridiplantae</taxon>
        <taxon>Streptophyta</taxon>
        <taxon>Embryophyta</taxon>
        <taxon>Tracheophyta</taxon>
        <taxon>Spermatophyta</taxon>
        <taxon>Magnoliopsida</taxon>
        <taxon>eudicotyledons</taxon>
        <taxon>Gunneridae</taxon>
        <taxon>Pentapetalae</taxon>
        <taxon>rosids</taxon>
        <taxon>fabids</taxon>
        <taxon>Cucurbitales</taxon>
        <taxon>Cucurbitaceae</taxon>
        <taxon>Benincaseae</taxon>
        <taxon>Cucumis</taxon>
    </lineage>
</organism>
<feature type="domain" description="Reverse transcriptase/retrotransposon-derived protein RNase H-like" evidence="1">
    <location>
        <begin position="2"/>
        <end position="54"/>
    </location>
</feature>
<sequence length="101" mass="11210">MMEGPLLGIADVTKPFEVETDASHYALEGVLLQNGHPIAYESRKLNAAERRFVVCSEDGQQCNLPLLYLAKVDFETSKMAGISGRVRLRILTREGVEQPGY</sequence>
<dbReference type="Pfam" id="PF17919">
    <property type="entry name" value="RT_RNaseH_2"/>
    <property type="match status" value="1"/>
</dbReference>
<gene>
    <name evidence="3" type="ORF">E5676_scaffold1323G00040</name>
    <name evidence="2" type="ORF">E6C27_scaffold69G00140</name>
</gene>
<accession>A0A5A7SZZ2</accession>
<dbReference type="Proteomes" id="UP000321947">
    <property type="component" value="Unassembled WGS sequence"/>
</dbReference>
<name>A0A5A7SZZ2_CUCMM</name>
<dbReference type="SUPFAM" id="SSF56672">
    <property type="entry name" value="DNA/RNA polymerases"/>
    <property type="match status" value="1"/>
</dbReference>